<keyword evidence="2" id="KW-1133">Transmembrane helix</keyword>
<feature type="region of interest" description="Disordered" evidence="1">
    <location>
        <begin position="472"/>
        <end position="493"/>
    </location>
</feature>
<feature type="transmembrane region" description="Helical" evidence="2">
    <location>
        <begin position="322"/>
        <end position="347"/>
    </location>
</feature>
<dbReference type="PANTHER" id="PTHR21650:SF4">
    <property type="entry name" value="MEMBRALIN"/>
    <property type="match status" value="1"/>
</dbReference>
<keyword evidence="2" id="KW-0472">Membrane</keyword>
<feature type="transmembrane region" description="Helical" evidence="2">
    <location>
        <begin position="381"/>
        <end position="400"/>
    </location>
</feature>
<dbReference type="Proteomes" id="UP001153069">
    <property type="component" value="Unassembled WGS sequence"/>
</dbReference>
<evidence type="ECO:0000256" key="2">
    <source>
        <dbReference type="SAM" id="Phobius"/>
    </source>
</evidence>
<proteinExistence type="predicted"/>
<keyword evidence="2" id="KW-0812">Transmembrane</keyword>
<comment type="caution">
    <text evidence="3">The sequence shown here is derived from an EMBL/GenBank/DDBJ whole genome shotgun (WGS) entry which is preliminary data.</text>
</comment>
<dbReference type="GO" id="GO:0005783">
    <property type="term" value="C:endoplasmic reticulum"/>
    <property type="evidence" value="ECO:0007669"/>
    <property type="project" value="TreeGrafter"/>
</dbReference>
<gene>
    <name evidence="3" type="ORF">SEMRO_305_G112790.1</name>
</gene>
<accession>A0A9N8DQT0</accession>
<dbReference type="AlphaFoldDB" id="A0A9N8DQT0"/>
<dbReference type="OrthoDB" id="6779347at2759"/>
<organism evidence="3 4">
    <name type="scientific">Seminavis robusta</name>
    <dbReference type="NCBI Taxonomy" id="568900"/>
    <lineage>
        <taxon>Eukaryota</taxon>
        <taxon>Sar</taxon>
        <taxon>Stramenopiles</taxon>
        <taxon>Ochrophyta</taxon>
        <taxon>Bacillariophyta</taxon>
        <taxon>Bacillariophyceae</taxon>
        <taxon>Bacillariophycidae</taxon>
        <taxon>Naviculales</taxon>
        <taxon>Naviculaceae</taxon>
        <taxon>Seminavis</taxon>
    </lineage>
</organism>
<evidence type="ECO:0000256" key="1">
    <source>
        <dbReference type="SAM" id="MobiDB-lite"/>
    </source>
</evidence>
<dbReference type="PANTHER" id="PTHR21650">
    <property type="entry name" value="MEMBRALIN/KINETOCHORE PROTEIN NUF2"/>
    <property type="match status" value="1"/>
</dbReference>
<dbReference type="EMBL" id="CAICTM010000304">
    <property type="protein sequence ID" value="CAB9507407.1"/>
    <property type="molecule type" value="Genomic_DNA"/>
</dbReference>
<dbReference type="GO" id="GO:0034976">
    <property type="term" value="P:response to endoplasmic reticulum stress"/>
    <property type="evidence" value="ECO:0007669"/>
    <property type="project" value="TreeGrafter"/>
</dbReference>
<name>A0A9N8DQT0_9STRA</name>
<keyword evidence="4" id="KW-1185">Reference proteome</keyword>
<sequence length="652" mass="72914">MVETAGATNNERNADLILNNLHYRASLLYLKYTNRNVRSLLEIFWMILAVSGFAALICLHLAFVYRGNPAPVAAFRNVSHHNPLRNIPASCLSSIDGFRSTSDITHLILLEDDEPQESIAWELGTQECLALEKDQNQPSCRVAKMMQYSSNFAGRVQFTYAKTKGYALLSPDLSEPLRAHGISTQIVAVSKTDVRCFGEPFLQTAIFHVLGHDLVMMNWLLAISNGTGYVHNPRTEETVDLGKLNILNVRNTRARPTGDFGALFGLVPWIRPWASKVRTVIKTCLIYFISTNLVSFLLRVAQESLLELALQIRSHQEENRSIIPLFVTHVADAFVFVPITVGVLFYLREFYQGDWVIALSVLGIVFVGELFSFVSVRTAQGIFFFPRAFFLLFFLVHSYIFSFPFAFSNLAMFMIICFMMESFTFFWNRYEVPAVAGTRENLDGNRGNDANNVEQQYTLDAARQESALSLSPATTTYPRSHHSSGGAESPNRSPEHVLRVTMVPQHHQQGQLHYTYSQGRMSRSSSQAIFRTDDDGSESCLFFLDGEVVIPGQLTSHTAANRSDNQPGEATARMRRAYDSMSTLQSAVGQFGTITDEAAASGLQAIYDLSPYFHNSVQGPAIGENTMSTVPSFSTLDSSRFRGARQRHRGTD</sequence>
<evidence type="ECO:0000313" key="4">
    <source>
        <dbReference type="Proteomes" id="UP001153069"/>
    </source>
</evidence>
<feature type="transmembrane region" description="Helical" evidence="2">
    <location>
        <begin position="353"/>
        <end position="374"/>
    </location>
</feature>
<dbReference type="GO" id="GO:1904294">
    <property type="term" value="P:positive regulation of ERAD pathway"/>
    <property type="evidence" value="ECO:0007669"/>
    <property type="project" value="TreeGrafter"/>
</dbReference>
<protein>
    <submittedName>
        <fullName evidence="3">Tumour-associated protein</fullName>
    </submittedName>
</protein>
<evidence type="ECO:0000313" key="3">
    <source>
        <dbReference type="EMBL" id="CAB9507407.1"/>
    </source>
</evidence>
<feature type="transmembrane region" description="Helical" evidence="2">
    <location>
        <begin position="43"/>
        <end position="65"/>
    </location>
</feature>
<reference evidence="3" key="1">
    <citation type="submission" date="2020-06" db="EMBL/GenBank/DDBJ databases">
        <authorList>
            <consortium name="Plant Systems Biology data submission"/>
        </authorList>
    </citation>
    <scope>NUCLEOTIDE SEQUENCE</scope>
    <source>
        <strain evidence="3">D6</strain>
    </source>
</reference>